<dbReference type="Pfam" id="PF00155">
    <property type="entry name" value="Aminotran_1_2"/>
    <property type="match status" value="1"/>
</dbReference>
<dbReference type="Proteomes" id="UP000665561">
    <property type="component" value="Unassembled WGS sequence"/>
</dbReference>
<dbReference type="Gene3D" id="3.90.1150.10">
    <property type="entry name" value="Aspartate Aminotransferase, domain 1"/>
    <property type="match status" value="1"/>
</dbReference>
<dbReference type="InterPro" id="IPR015422">
    <property type="entry name" value="PyrdxlP-dep_Trfase_small"/>
</dbReference>
<protein>
    <submittedName>
        <fullName evidence="5">Aminotransferase class I/II-fold pyridoxal phosphate-dependent enzyme</fullName>
    </submittedName>
</protein>
<reference evidence="5 6" key="1">
    <citation type="submission" date="2020-01" db="EMBL/GenBank/DDBJ databases">
        <title>Paenibacillus soybeanensis sp. nov. isolated from the nodules of soybean (Glycine max(L.) Merr).</title>
        <authorList>
            <person name="Wang H."/>
        </authorList>
    </citation>
    <scope>NUCLEOTIDE SEQUENCE [LARGE SCALE GENOMIC DNA]</scope>
    <source>
        <strain evidence="5 6">T1</strain>
    </source>
</reference>
<dbReference type="EMBL" id="JAAAMV010000020">
    <property type="protein sequence ID" value="NBD26460.1"/>
    <property type="molecule type" value="Genomic_DNA"/>
</dbReference>
<comment type="caution">
    <text evidence="5">The sequence shown here is derived from an EMBL/GenBank/DDBJ whole genome shotgun (WGS) entry which is preliminary data.</text>
</comment>
<evidence type="ECO:0000256" key="2">
    <source>
        <dbReference type="ARBA" id="ARBA00022576"/>
    </source>
</evidence>
<dbReference type="SUPFAM" id="SSF53383">
    <property type="entry name" value="PLP-dependent transferases"/>
    <property type="match status" value="1"/>
</dbReference>
<keyword evidence="2 5" id="KW-0032">Aminotransferase</keyword>
<evidence type="ECO:0000313" key="6">
    <source>
        <dbReference type="Proteomes" id="UP000665561"/>
    </source>
</evidence>
<dbReference type="NCBIfam" id="NF005977">
    <property type="entry name" value="PRK08068.1"/>
    <property type="match status" value="1"/>
</dbReference>
<dbReference type="PANTHER" id="PTHR42832:SF3">
    <property type="entry name" value="L-GLUTAMINE--4-(METHYLSULFANYL)-2-OXOBUTANOATE AMINOTRANSFERASE"/>
    <property type="match status" value="1"/>
</dbReference>
<evidence type="ECO:0000256" key="3">
    <source>
        <dbReference type="ARBA" id="ARBA00022679"/>
    </source>
</evidence>
<keyword evidence="3" id="KW-0808">Transferase</keyword>
<dbReference type="RefSeq" id="WP_161745251.1">
    <property type="nucleotide sequence ID" value="NZ_JAAAMV010000020.1"/>
</dbReference>
<gene>
    <name evidence="5" type="ORF">GT019_21525</name>
</gene>
<evidence type="ECO:0000256" key="1">
    <source>
        <dbReference type="ARBA" id="ARBA00001933"/>
    </source>
</evidence>
<evidence type="ECO:0000313" key="5">
    <source>
        <dbReference type="EMBL" id="NBD26460.1"/>
    </source>
</evidence>
<dbReference type="InterPro" id="IPR004839">
    <property type="entry name" value="Aminotransferase_I/II_large"/>
</dbReference>
<dbReference type="PANTHER" id="PTHR42832">
    <property type="entry name" value="AMINO ACID AMINOTRANSFERASE"/>
    <property type="match status" value="1"/>
</dbReference>
<dbReference type="CDD" id="cd00609">
    <property type="entry name" value="AAT_like"/>
    <property type="match status" value="1"/>
</dbReference>
<comment type="cofactor">
    <cofactor evidence="1">
        <name>pyridoxal 5'-phosphate</name>
        <dbReference type="ChEBI" id="CHEBI:597326"/>
    </cofactor>
</comment>
<sequence length="396" mass="42605">MERIRSFQINPAARMTGLPAQFFAALVRKANAQAAKGRDVINLGQGNPDRPTPSHIVEALQEAAPNPLYHKYPPFSGFPFLKEAAARRYKEDYGVELDPEKEVAILFGGKTGLIEISQCLLNPGDVCLVPDPGYPDYWSGVALAGGVMEYMPLKEGNNFLPDYDAVSADAANKAKLMFVNYPNNPTGATAGPEFYAKTVEFAAKHGIVVASDFAYGAIGFDGNAPVSFLQTPGAKEVGVEFYTLSKTYNMAGWRVGFALGNPEVVSLINLIQDHYYCSLFGGIQAAAATALTGPQQCVAELTAAYESRRDALFAAMGEIGWESPKPSGSFFCWLPVPKGHTSISFADHVLEHADVVLAPGAGFGTHGEGYVRLGLLAPEERLQEAIHRIGKLHLFG</sequence>
<dbReference type="InterPro" id="IPR015421">
    <property type="entry name" value="PyrdxlP-dep_Trfase_major"/>
</dbReference>
<keyword evidence="6" id="KW-1185">Reference proteome</keyword>
<dbReference type="Gene3D" id="3.40.640.10">
    <property type="entry name" value="Type I PLP-dependent aspartate aminotransferase-like (Major domain)"/>
    <property type="match status" value="1"/>
</dbReference>
<organism evidence="5 6">
    <name type="scientific">Paenibacillus glycinis</name>
    <dbReference type="NCBI Taxonomy" id="2697035"/>
    <lineage>
        <taxon>Bacteria</taxon>
        <taxon>Bacillati</taxon>
        <taxon>Bacillota</taxon>
        <taxon>Bacilli</taxon>
        <taxon>Bacillales</taxon>
        <taxon>Paenibacillaceae</taxon>
        <taxon>Paenibacillus</taxon>
    </lineage>
</organism>
<dbReference type="GO" id="GO:0008483">
    <property type="term" value="F:transaminase activity"/>
    <property type="evidence" value="ECO:0007669"/>
    <property type="project" value="UniProtKB-KW"/>
</dbReference>
<proteinExistence type="predicted"/>
<feature type="domain" description="Aminotransferase class I/classII large" evidence="4">
    <location>
        <begin position="39"/>
        <end position="389"/>
    </location>
</feature>
<name>A0ABW9XUU6_9BACL</name>
<dbReference type="InterPro" id="IPR050881">
    <property type="entry name" value="LL-DAP_aminotransferase"/>
</dbReference>
<dbReference type="InterPro" id="IPR015424">
    <property type="entry name" value="PyrdxlP-dep_Trfase"/>
</dbReference>
<accession>A0ABW9XUU6</accession>
<evidence type="ECO:0000259" key="4">
    <source>
        <dbReference type="Pfam" id="PF00155"/>
    </source>
</evidence>